<comment type="caution">
    <text evidence="1">The sequence shown here is derived from an EMBL/GenBank/DDBJ whole genome shotgun (WGS) entry which is preliminary data.</text>
</comment>
<protein>
    <submittedName>
        <fullName evidence="1">Uncharacterized protein</fullName>
    </submittedName>
</protein>
<dbReference type="AlphaFoldDB" id="A0A4D4MB54"/>
<dbReference type="Proteomes" id="UP000302139">
    <property type="component" value="Unassembled WGS sequence"/>
</dbReference>
<proteinExistence type="predicted"/>
<name>A0A4D4MB54_STRAX</name>
<dbReference type="EMBL" id="BJHY01000001">
    <property type="protein sequence ID" value="GDY70759.1"/>
    <property type="molecule type" value="Genomic_DNA"/>
</dbReference>
<dbReference type="EMBL" id="BJHX01000001">
    <property type="protein sequence ID" value="GDY68859.1"/>
    <property type="molecule type" value="Genomic_DNA"/>
</dbReference>
<sequence length="64" mass="6513">MALSHSARSGTAITVLDPDRNAGFGSAGIVEIGQELDVTLVDVLDHSGLQAPLGSKRCQSPPVG</sequence>
<evidence type="ECO:0000313" key="3">
    <source>
        <dbReference type="Proteomes" id="UP000299211"/>
    </source>
</evidence>
<reference evidence="1 4" key="2">
    <citation type="submission" date="2019-04" db="EMBL/GenBank/DDBJ databases">
        <title>Draft genome sequences of Streptomyces avermitilis NBRC 14893.</title>
        <authorList>
            <person name="Komaki H."/>
            <person name="Tamura T."/>
            <person name="Hosoyama A."/>
        </authorList>
    </citation>
    <scope>NUCLEOTIDE SEQUENCE [LARGE SCALE GENOMIC DNA]</scope>
    <source>
        <strain evidence="1 4">NBRC 14893</strain>
    </source>
</reference>
<organism evidence="1 4">
    <name type="scientific">Streptomyces avermitilis</name>
    <dbReference type="NCBI Taxonomy" id="33903"/>
    <lineage>
        <taxon>Bacteria</taxon>
        <taxon>Bacillati</taxon>
        <taxon>Actinomycetota</taxon>
        <taxon>Actinomycetes</taxon>
        <taxon>Kitasatosporales</taxon>
        <taxon>Streptomycetaceae</taxon>
        <taxon>Streptomyces</taxon>
    </lineage>
</organism>
<evidence type="ECO:0000313" key="1">
    <source>
        <dbReference type="EMBL" id="GDY68859.1"/>
    </source>
</evidence>
<evidence type="ECO:0000313" key="4">
    <source>
        <dbReference type="Proteomes" id="UP000302139"/>
    </source>
</evidence>
<accession>A0A4D4MB54</accession>
<gene>
    <name evidence="1" type="ORF">SAV14893_082520</name>
    <name evidence="2" type="ORF">SAV31267_002440</name>
</gene>
<evidence type="ECO:0000313" key="2">
    <source>
        <dbReference type="EMBL" id="GDY70759.1"/>
    </source>
</evidence>
<dbReference type="Proteomes" id="UP000299211">
    <property type="component" value="Unassembled WGS sequence"/>
</dbReference>
<reference evidence="2 3" key="1">
    <citation type="submission" date="2019-04" db="EMBL/GenBank/DDBJ databases">
        <title>Draft genome sequences of Streptomyces avermitilis ATCC 31267.</title>
        <authorList>
            <person name="Komaki H."/>
            <person name="Tamura T."/>
            <person name="Hosoyama A."/>
        </authorList>
    </citation>
    <scope>NUCLEOTIDE SEQUENCE [LARGE SCALE GENOMIC DNA]</scope>
    <source>
        <strain evidence="2 3">ATCC 31267</strain>
    </source>
</reference>